<keyword evidence="7" id="KW-0143">Chaperone</keyword>
<accession>A0A3A9JKN9</accession>
<comment type="subcellular location">
    <subcellularLocation>
        <location evidence="2">Cell membrane</location>
    </subcellularLocation>
    <subcellularLocation>
        <location evidence="1">Membrane</location>
        <topology evidence="1">Single-pass membrane protein</topology>
    </subcellularLocation>
</comment>
<dbReference type="AlphaFoldDB" id="A0A3A9JKN9"/>
<dbReference type="GO" id="GO:0044877">
    <property type="term" value="F:protein-containing complex binding"/>
    <property type="evidence" value="ECO:0007669"/>
    <property type="project" value="InterPro"/>
</dbReference>
<evidence type="ECO:0000256" key="6">
    <source>
        <dbReference type="ARBA" id="ARBA00023136"/>
    </source>
</evidence>
<dbReference type="InterPro" id="IPR018704">
    <property type="entry name" value="SecYEG/CpoB_TPR"/>
</dbReference>
<dbReference type="EMBL" id="RAQU01000023">
    <property type="protein sequence ID" value="RKK05125.1"/>
    <property type="molecule type" value="Genomic_DNA"/>
</dbReference>
<feature type="domain" description="Ancillary SecYEG translocon subunit/Cell division coordinator CpoB TPR" evidence="9">
    <location>
        <begin position="19"/>
        <end position="190"/>
    </location>
</feature>
<keyword evidence="6 8" id="KW-0472">Membrane</keyword>
<dbReference type="Pfam" id="PF09976">
    <property type="entry name" value="TPR_21"/>
    <property type="match status" value="1"/>
</dbReference>
<evidence type="ECO:0000256" key="3">
    <source>
        <dbReference type="ARBA" id="ARBA00022475"/>
    </source>
</evidence>
<gene>
    <name evidence="10" type="ORF">D6Z83_06090</name>
    <name evidence="11" type="ORF">EBE87_14145</name>
</gene>
<evidence type="ECO:0000256" key="8">
    <source>
        <dbReference type="SAM" id="Phobius"/>
    </source>
</evidence>
<evidence type="ECO:0000259" key="9">
    <source>
        <dbReference type="Pfam" id="PF09976"/>
    </source>
</evidence>
<dbReference type="OrthoDB" id="7173339at2"/>
<protein>
    <recommendedName>
        <fullName evidence="9">Ancillary SecYEG translocon subunit/Cell division coordinator CpoB TPR domain-containing protein</fullName>
    </recommendedName>
</protein>
<proteinExistence type="predicted"/>
<evidence type="ECO:0000313" key="11">
    <source>
        <dbReference type="EMBL" id="RMI20981.1"/>
    </source>
</evidence>
<dbReference type="InterPro" id="IPR026039">
    <property type="entry name" value="YfgM"/>
</dbReference>
<evidence type="ECO:0000313" key="10">
    <source>
        <dbReference type="EMBL" id="RKK05125.1"/>
    </source>
</evidence>
<comment type="caution">
    <text evidence="10">The sequence shown here is derived from an EMBL/GenBank/DDBJ whole genome shotgun (WGS) entry which is preliminary data.</text>
</comment>
<organism evidence="10 13">
    <name type="scientific">Teichococcus wenyumeiae</name>
    <dbReference type="NCBI Taxonomy" id="2478470"/>
    <lineage>
        <taxon>Bacteria</taxon>
        <taxon>Pseudomonadati</taxon>
        <taxon>Pseudomonadota</taxon>
        <taxon>Alphaproteobacteria</taxon>
        <taxon>Acetobacterales</taxon>
        <taxon>Roseomonadaceae</taxon>
        <taxon>Roseomonas</taxon>
    </lineage>
</organism>
<sequence length="214" mass="22890">MPDIFDEVKEELRAEQARKLWMRYGGALAGVALLAVVGVAGWQGWRWHQQQQGGQAAMAFMEVHRAAEAPGADLKATAERFAAIAQDAPEGYRVLARLRTAALKAETGERDAALAIWDQVASDSRAPQVYRDLASLMWALHGLETQDPAALESRLAPLTGGAWAASARELQALVAIRRGEATEAKKNLEALAADVTAPQGVRERAGRVAAGLGS</sequence>
<keyword evidence="12" id="KW-1185">Reference proteome</keyword>
<evidence type="ECO:0000256" key="4">
    <source>
        <dbReference type="ARBA" id="ARBA00022692"/>
    </source>
</evidence>
<evidence type="ECO:0000256" key="5">
    <source>
        <dbReference type="ARBA" id="ARBA00022989"/>
    </source>
</evidence>
<evidence type="ECO:0000256" key="2">
    <source>
        <dbReference type="ARBA" id="ARBA00004236"/>
    </source>
</evidence>
<dbReference type="PANTHER" id="PTHR38035">
    <property type="entry name" value="UPF0070 PROTEIN YFGM"/>
    <property type="match status" value="1"/>
</dbReference>
<dbReference type="GO" id="GO:0005886">
    <property type="term" value="C:plasma membrane"/>
    <property type="evidence" value="ECO:0007669"/>
    <property type="project" value="UniProtKB-SubCell"/>
</dbReference>
<dbReference type="Proteomes" id="UP000278036">
    <property type="component" value="Unassembled WGS sequence"/>
</dbReference>
<evidence type="ECO:0000313" key="13">
    <source>
        <dbReference type="Proteomes" id="UP000278036"/>
    </source>
</evidence>
<evidence type="ECO:0000256" key="1">
    <source>
        <dbReference type="ARBA" id="ARBA00004167"/>
    </source>
</evidence>
<dbReference type="InParanoid" id="A0A3A9JKN9"/>
<dbReference type="PANTHER" id="PTHR38035:SF1">
    <property type="entry name" value="ANCILLARY SECYEG TRANSLOCON SUBUNIT"/>
    <property type="match status" value="1"/>
</dbReference>
<reference evidence="10 13" key="1">
    <citation type="submission" date="2018-09" db="EMBL/GenBank/DDBJ databases">
        <title>Roseomonas sp. nov., isolated from feces of Tibetan antelopes in the Qinghai-Tibet plateau, China.</title>
        <authorList>
            <person name="Tian Z."/>
        </authorList>
    </citation>
    <scope>NUCLEOTIDE SEQUENCE [LARGE SCALE GENOMIC DNA]</scope>
    <source>
        <strain evidence="11 12">Z23</strain>
        <strain evidence="10 13">Z24</strain>
    </source>
</reference>
<dbReference type="EMBL" id="RFLX01000009">
    <property type="protein sequence ID" value="RMI20981.1"/>
    <property type="molecule type" value="Genomic_DNA"/>
</dbReference>
<dbReference type="Proteomes" id="UP000274097">
    <property type="component" value="Unassembled WGS sequence"/>
</dbReference>
<evidence type="ECO:0000313" key="12">
    <source>
        <dbReference type="Proteomes" id="UP000274097"/>
    </source>
</evidence>
<name>A0A3A9JKN9_9PROT</name>
<keyword evidence="3" id="KW-1003">Cell membrane</keyword>
<feature type="transmembrane region" description="Helical" evidence="8">
    <location>
        <begin position="21"/>
        <end position="42"/>
    </location>
</feature>
<keyword evidence="5 8" id="KW-1133">Transmembrane helix</keyword>
<keyword evidence="4 8" id="KW-0812">Transmembrane</keyword>
<evidence type="ECO:0000256" key="7">
    <source>
        <dbReference type="ARBA" id="ARBA00023186"/>
    </source>
</evidence>